<feature type="compositionally biased region" description="Polar residues" evidence="1">
    <location>
        <begin position="87"/>
        <end position="101"/>
    </location>
</feature>
<evidence type="ECO:0000313" key="3">
    <source>
        <dbReference type="Proteomes" id="UP000186922"/>
    </source>
</evidence>
<dbReference type="Proteomes" id="UP000186922">
    <property type="component" value="Unassembled WGS sequence"/>
</dbReference>
<name>A0A1D1URC0_RAMVA</name>
<dbReference type="EMBL" id="BDGG01000001">
    <property type="protein sequence ID" value="GAU88748.1"/>
    <property type="molecule type" value="Genomic_DNA"/>
</dbReference>
<gene>
    <name evidence="2" type="primary">RvY_01386-1</name>
    <name evidence="2" type="synonym">RvY_01386.1</name>
    <name evidence="2" type="ORF">RvY_01386</name>
</gene>
<evidence type="ECO:0000256" key="1">
    <source>
        <dbReference type="SAM" id="MobiDB-lite"/>
    </source>
</evidence>
<reference evidence="2 3" key="1">
    <citation type="journal article" date="2016" name="Nat. Commun.">
        <title>Extremotolerant tardigrade genome and improved radiotolerance of human cultured cells by tardigrade-unique protein.</title>
        <authorList>
            <person name="Hashimoto T."/>
            <person name="Horikawa D.D."/>
            <person name="Saito Y."/>
            <person name="Kuwahara H."/>
            <person name="Kozuka-Hata H."/>
            <person name="Shin-I T."/>
            <person name="Minakuchi Y."/>
            <person name="Ohishi K."/>
            <person name="Motoyama A."/>
            <person name="Aizu T."/>
            <person name="Enomoto A."/>
            <person name="Kondo K."/>
            <person name="Tanaka S."/>
            <person name="Hara Y."/>
            <person name="Koshikawa S."/>
            <person name="Sagara H."/>
            <person name="Miura T."/>
            <person name="Yokobori S."/>
            <person name="Miyagawa K."/>
            <person name="Suzuki Y."/>
            <person name="Kubo T."/>
            <person name="Oyama M."/>
            <person name="Kohara Y."/>
            <person name="Fujiyama A."/>
            <person name="Arakawa K."/>
            <person name="Katayama T."/>
            <person name="Toyoda A."/>
            <person name="Kunieda T."/>
        </authorList>
    </citation>
    <scope>NUCLEOTIDE SEQUENCE [LARGE SCALE GENOMIC DNA]</scope>
    <source>
        <strain evidence="2 3">YOKOZUNA-1</strain>
    </source>
</reference>
<proteinExistence type="predicted"/>
<accession>A0A1D1URC0</accession>
<protein>
    <submittedName>
        <fullName evidence="2">Uncharacterized protein</fullName>
    </submittedName>
</protein>
<evidence type="ECO:0000313" key="2">
    <source>
        <dbReference type="EMBL" id="GAU88748.1"/>
    </source>
</evidence>
<feature type="region of interest" description="Disordered" evidence="1">
    <location>
        <begin position="79"/>
        <end position="105"/>
    </location>
</feature>
<sequence>MHGPIPRIIEPLEGAPINGLGEHQVGPSYYPVDFFTALHPPILSSAGANVNQLTLPSPGFSSSRQTSHWSTAKPARIGRGAHRGRKQPSTIGSLHGTSNGTLPPPRTTFFRGSNASSFNEYARSSGSSGFRSTNSTPPIQNLHDVASHPFLLLSHDTAGGSFQQRRHSIPSTASGVLPYLIDLHVAAASAVQVHNGPETHIIQGMGWTKCLPFSLLQSDI</sequence>
<organism evidence="2 3">
    <name type="scientific">Ramazzottius varieornatus</name>
    <name type="common">Water bear</name>
    <name type="synonym">Tardigrade</name>
    <dbReference type="NCBI Taxonomy" id="947166"/>
    <lineage>
        <taxon>Eukaryota</taxon>
        <taxon>Metazoa</taxon>
        <taxon>Ecdysozoa</taxon>
        <taxon>Tardigrada</taxon>
        <taxon>Eutardigrada</taxon>
        <taxon>Parachela</taxon>
        <taxon>Hypsibioidea</taxon>
        <taxon>Ramazzottiidae</taxon>
        <taxon>Ramazzottius</taxon>
    </lineage>
</organism>
<comment type="caution">
    <text evidence="2">The sequence shown here is derived from an EMBL/GenBank/DDBJ whole genome shotgun (WGS) entry which is preliminary data.</text>
</comment>
<dbReference type="AlphaFoldDB" id="A0A1D1URC0"/>
<keyword evidence="3" id="KW-1185">Reference proteome</keyword>